<dbReference type="Gene3D" id="2.40.50.580">
    <property type="match status" value="1"/>
</dbReference>
<dbReference type="PANTHER" id="PTHR30545:SF2">
    <property type="entry name" value="SUGAR FERMENTATION STIMULATION PROTEIN A"/>
    <property type="match status" value="1"/>
</dbReference>
<dbReference type="InterPro" id="IPR005224">
    <property type="entry name" value="SfsA"/>
</dbReference>
<dbReference type="GO" id="GO:0003677">
    <property type="term" value="F:DNA binding"/>
    <property type="evidence" value="ECO:0007669"/>
    <property type="project" value="InterPro"/>
</dbReference>
<dbReference type="FunFam" id="2.40.50.580:FF:000001">
    <property type="entry name" value="Sugar fermentation stimulation protein A"/>
    <property type="match status" value="1"/>
</dbReference>
<proteinExistence type="inferred from homology"/>
<name>A0A3B0XWD9_9ZZZZ</name>
<evidence type="ECO:0000259" key="2">
    <source>
        <dbReference type="Pfam" id="PF17746"/>
    </source>
</evidence>
<dbReference type="EMBL" id="UOFJ01000211">
    <property type="protein sequence ID" value="VAW66279.1"/>
    <property type="molecule type" value="Genomic_DNA"/>
</dbReference>
<gene>
    <name evidence="3" type="ORF">MNBD_GAMMA10-2889</name>
</gene>
<dbReference type="Pfam" id="PF03749">
    <property type="entry name" value="SfsA"/>
    <property type="match status" value="1"/>
</dbReference>
<organism evidence="3">
    <name type="scientific">hydrothermal vent metagenome</name>
    <dbReference type="NCBI Taxonomy" id="652676"/>
    <lineage>
        <taxon>unclassified sequences</taxon>
        <taxon>metagenomes</taxon>
        <taxon>ecological metagenomes</taxon>
    </lineage>
</organism>
<dbReference type="NCBIfam" id="TIGR00230">
    <property type="entry name" value="sfsA"/>
    <property type="match status" value="1"/>
</dbReference>
<evidence type="ECO:0000313" key="3">
    <source>
        <dbReference type="EMBL" id="VAW66279.1"/>
    </source>
</evidence>
<dbReference type="CDD" id="cd22359">
    <property type="entry name" value="SfsA-like_bacterial"/>
    <property type="match status" value="1"/>
</dbReference>
<dbReference type="Pfam" id="PF17746">
    <property type="entry name" value="SfsA_N"/>
    <property type="match status" value="1"/>
</dbReference>
<accession>A0A3B0XWD9</accession>
<dbReference type="Gene3D" id="3.40.1350.60">
    <property type="match status" value="1"/>
</dbReference>
<dbReference type="InterPro" id="IPR040452">
    <property type="entry name" value="SfsA_C"/>
</dbReference>
<sequence length="241" mass="26651">MRFDSPLIKGRLIKRYKRFLADVVLEDGSEITAHCANTGAMTGCAPANANVWLNISDNPARKYPHSWQLVELKPGVMACINTAMTNKLVHEALLKQQISELTGFDSCRTEVAYGEEKSRVDFLLSKAGQAIYVEVKHVTLSTVEGVASFPDAVSKRGQKHLRELTQQVKSGDRAVLLFIIMRTDVNLMTSADAIDAQYGRLLREAISEGVEVLAYCAHISPAGLTIDRAVPFEFQEQEDPL</sequence>
<dbReference type="PANTHER" id="PTHR30545">
    <property type="entry name" value="SUGAR FERMENTATION STIMULATION PROTEIN A"/>
    <property type="match status" value="1"/>
</dbReference>
<dbReference type="AlphaFoldDB" id="A0A3B0XWD9"/>
<evidence type="ECO:0000259" key="1">
    <source>
        <dbReference type="Pfam" id="PF03749"/>
    </source>
</evidence>
<dbReference type="InterPro" id="IPR041465">
    <property type="entry name" value="SfsA_N"/>
</dbReference>
<reference evidence="3" key="1">
    <citation type="submission" date="2018-06" db="EMBL/GenBank/DDBJ databases">
        <authorList>
            <person name="Zhirakovskaya E."/>
        </authorList>
    </citation>
    <scope>NUCLEOTIDE SEQUENCE</scope>
</reference>
<protein>
    <submittedName>
        <fullName evidence="3">Sugar fermentation stimulation protein SfsA</fullName>
    </submittedName>
</protein>
<dbReference type="HAMAP" id="MF_00095">
    <property type="entry name" value="SfsA"/>
    <property type="match status" value="1"/>
</dbReference>
<feature type="domain" description="Sugar fermentation stimulation protein C-terminal" evidence="1">
    <location>
        <begin position="84"/>
        <end position="222"/>
    </location>
</feature>
<feature type="domain" description="SfsA N-terminal OB" evidence="2">
    <location>
        <begin position="13"/>
        <end position="80"/>
    </location>
</feature>